<keyword evidence="4" id="KW-1185">Reference proteome</keyword>
<feature type="domain" description="MobA-like NTP transferase" evidence="2">
    <location>
        <begin position="6"/>
        <end position="163"/>
    </location>
</feature>
<dbReference type="InterPro" id="IPR029044">
    <property type="entry name" value="Nucleotide-diphossugar_trans"/>
</dbReference>
<dbReference type="Pfam" id="PF12804">
    <property type="entry name" value="NTP_transf_3"/>
    <property type="match status" value="1"/>
</dbReference>
<evidence type="ECO:0000259" key="2">
    <source>
        <dbReference type="Pfam" id="PF12804"/>
    </source>
</evidence>
<gene>
    <name evidence="3" type="ORF">G3446_03370</name>
</gene>
<dbReference type="GO" id="GO:0016779">
    <property type="term" value="F:nucleotidyltransferase activity"/>
    <property type="evidence" value="ECO:0007669"/>
    <property type="project" value="UniProtKB-ARBA"/>
</dbReference>
<dbReference type="InterPro" id="IPR025877">
    <property type="entry name" value="MobA-like_NTP_Trfase"/>
</dbReference>
<protein>
    <submittedName>
        <fullName evidence="3">Nucleotidyltransferase family protein</fullName>
    </submittedName>
</protein>
<dbReference type="AlphaFoldDB" id="A0A6M0JTT9"/>
<organism evidence="3 4">
    <name type="scientific">Thiorhodococcus minor</name>
    <dbReference type="NCBI Taxonomy" id="57489"/>
    <lineage>
        <taxon>Bacteria</taxon>
        <taxon>Pseudomonadati</taxon>
        <taxon>Pseudomonadota</taxon>
        <taxon>Gammaproteobacteria</taxon>
        <taxon>Chromatiales</taxon>
        <taxon>Chromatiaceae</taxon>
        <taxon>Thiorhodococcus</taxon>
    </lineage>
</organism>
<dbReference type="PANTHER" id="PTHR43777">
    <property type="entry name" value="MOLYBDENUM COFACTOR CYTIDYLYLTRANSFERASE"/>
    <property type="match status" value="1"/>
</dbReference>
<reference evidence="3 4" key="1">
    <citation type="submission" date="2020-02" db="EMBL/GenBank/DDBJ databases">
        <title>Genome sequences of Thiorhodococcus mannitoliphagus and Thiorhodococcus minor, purple sulfur photosynthetic bacteria in the gammaproteobacterial family, Chromatiaceae.</title>
        <authorList>
            <person name="Aviles F.A."/>
            <person name="Meyer T.E."/>
            <person name="Kyndt J.A."/>
        </authorList>
    </citation>
    <scope>NUCLEOTIDE SEQUENCE [LARGE SCALE GENOMIC DNA]</scope>
    <source>
        <strain evidence="3 4">DSM 11518</strain>
    </source>
</reference>
<dbReference type="Proteomes" id="UP000483379">
    <property type="component" value="Unassembled WGS sequence"/>
</dbReference>
<keyword evidence="3" id="KW-0808">Transferase</keyword>
<comment type="caution">
    <text evidence="3">The sequence shown here is derived from an EMBL/GenBank/DDBJ whole genome shotgun (WGS) entry which is preliminary data.</text>
</comment>
<evidence type="ECO:0000313" key="3">
    <source>
        <dbReference type="EMBL" id="NEV60946.1"/>
    </source>
</evidence>
<accession>A0A6M0JTT9</accession>
<evidence type="ECO:0000313" key="4">
    <source>
        <dbReference type="Proteomes" id="UP000483379"/>
    </source>
</evidence>
<dbReference type="PANTHER" id="PTHR43777:SF1">
    <property type="entry name" value="MOLYBDENUM COFACTOR CYTIDYLYLTRANSFERASE"/>
    <property type="match status" value="1"/>
</dbReference>
<dbReference type="EMBL" id="JAAIJQ010000006">
    <property type="protein sequence ID" value="NEV60946.1"/>
    <property type="molecule type" value="Genomic_DNA"/>
</dbReference>
<evidence type="ECO:0000256" key="1">
    <source>
        <dbReference type="ARBA" id="ARBA00022842"/>
    </source>
</evidence>
<dbReference type="RefSeq" id="WP_164450995.1">
    <property type="nucleotide sequence ID" value="NZ_JAAIJQ010000006.1"/>
</dbReference>
<proteinExistence type="predicted"/>
<dbReference type="Gene3D" id="3.90.550.10">
    <property type="entry name" value="Spore Coat Polysaccharide Biosynthesis Protein SpsA, Chain A"/>
    <property type="match status" value="1"/>
</dbReference>
<name>A0A6M0JTT9_9GAMM</name>
<keyword evidence="1" id="KW-0460">Magnesium</keyword>
<sequence length="202" mass="20661">MSRVVGILLAAGAGRRFGGSKLLAPLPDGEPIGLRSARVLIAAGIGTVVVTRPGDRALAEMMRLAGADVVENPAPDQGIGLSIATGVAAAKDADAWVIALADMPWIQPRTVRRVLAALEAGTRICAPSLDGRRGHPVGFAGHYREQLLGLTGEAGARRIIAAAADRLLLIPTDDAGILLDVDVPEDLHPVPGGSRASSAVLG</sequence>
<dbReference type="SUPFAM" id="SSF53448">
    <property type="entry name" value="Nucleotide-diphospho-sugar transferases"/>
    <property type="match status" value="1"/>
</dbReference>
<dbReference type="CDD" id="cd04182">
    <property type="entry name" value="GT_2_like_f"/>
    <property type="match status" value="1"/>
</dbReference>